<keyword evidence="3" id="KW-0238">DNA-binding</keyword>
<accession>A0A1G6LS03</accession>
<dbReference type="AlphaFoldDB" id="A0A1G6LS03"/>
<evidence type="ECO:0000256" key="3">
    <source>
        <dbReference type="ARBA" id="ARBA00023125"/>
    </source>
</evidence>
<dbReference type="SUPFAM" id="SSF88946">
    <property type="entry name" value="Sigma2 domain of RNA polymerase sigma factors"/>
    <property type="match status" value="1"/>
</dbReference>
<dbReference type="RefSeq" id="WP_092128446.1">
    <property type="nucleotide sequence ID" value="NZ_FMYU01000005.1"/>
</dbReference>
<evidence type="ECO:0000259" key="5">
    <source>
        <dbReference type="PROSITE" id="PS00716"/>
    </source>
</evidence>
<proteinExistence type="predicted"/>
<dbReference type="GO" id="GO:0016987">
    <property type="term" value="F:sigma factor activity"/>
    <property type="evidence" value="ECO:0007669"/>
    <property type="project" value="UniProtKB-KW"/>
</dbReference>
<evidence type="ECO:0000313" key="7">
    <source>
        <dbReference type="Proteomes" id="UP000199411"/>
    </source>
</evidence>
<keyword evidence="2" id="KW-0731">Sigma factor</keyword>
<evidence type="ECO:0000256" key="4">
    <source>
        <dbReference type="ARBA" id="ARBA00023163"/>
    </source>
</evidence>
<dbReference type="SUPFAM" id="SSF88659">
    <property type="entry name" value="Sigma3 and sigma4 domains of RNA polymerase sigma factors"/>
    <property type="match status" value="2"/>
</dbReference>
<dbReference type="Pfam" id="PF04542">
    <property type="entry name" value="Sigma70_r2"/>
    <property type="match status" value="1"/>
</dbReference>
<dbReference type="InterPro" id="IPR013324">
    <property type="entry name" value="RNA_pol_sigma_r3/r4-like"/>
</dbReference>
<dbReference type="Gene3D" id="1.10.601.10">
    <property type="entry name" value="RNA Polymerase Primary Sigma Factor"/>
    <property type="match status" value="1"/>
</dbReference>
<feature type="domain" description="RNA polymerase sigma-70" evidence="5">
    <location>
        <begin position="247"/>
        <end position="273"/>
    </location>
</feature>
<dbReference type="InterPro" id="IPR009042">
    <property type="entry name" value="RNA_pol_sigma70_r1_2"/>
</dbReference>
<dbReference type="GO" id="GO:0006352">
    <property type="term" value="P:DNA-templated transcription initiation"/>
    <property type="evidence" value="ECO:0007669"/>
    <property type="project" value="InterPro"/>
</dbReference>
<dbReference type="PROSITE" id="PS00716">
    <property type="entry name" value="SIGMA70_2"/>
    <property type="match status" value="1"/>
</dbReference>
<keyword evidence="7" id="KW-1185">Reference proteome</keyword>
<dbReference type="NCBIfam" id="TIGR02937">
    <property type="entry name" value="sigma70-ECF"/>
    <property type="match status" value="1"/>
</dbReference>
<dbReference type="PANTHER" id="PTHR30603:SF47">
    <property type="entry name" value="RNA POLYMERASE SIGMA FACTOR SIGD, CHLOROPLASTIC"/>
    <property type="match status" value="1"/>
</dbReference>
<evidence type="ECO:0000256" key="2">
    <source>
        <dbReference type="ARBA" id="ARBA00023082"/>
    </source>
</evidence>
<sequence length="279" mass="32517">MEKNKIKIKEKESEVKDSINQYLDEISKIPLLTKDEEIELAKKIQKGDKEALKKLVKHNLRFVVSIAQRYKNFGVPLSDLINEGNIGLIKAASKFDPDKNIKFISYAVWWIKQAILKTLSEQTSPIKIPIKARAKSNKLNYIKDAYFREFGEEMDNEEASKVSGFSEKEIRDIETGRLKFNSLDKAIGEDGDNNLLDVLEDESVSVEDEFIYESSINVLRKLLKQLPNRQQDIIKMRFGLDLDRRYTLDEIGEKYHISKERVRQIEKEALNKLKKMFDR</sequence>
<dbReference type="EMBL" id="FMYU01000005">
    <property type="protein sequence ID" value="SDC45971.1"/>
    <property type="molecule type" value="Genomic_DNA"/>
</dbReference>
<dbReference type="InterPro" id="IPR007627">
    <property type="entry name" value="RNA_pol_sigma70_r2"/>
</dbReference>
<dbReference type="PANTHER" id="PTHR30603">
    <property type="entry name" value="RNA POLYMERASE SIGMA FACTOR RPO"/>
    <property type="match status" value="1"/>
</dbReference>
<evidence type="ECO:0000313" key="6">
    <source>
        <dbReference type="EMBL" id="SDC45971.1"/>
    </source>
</evidence>
<organism evidence="6 7">
    <name type="scientific">Desulfurella multipotens</name>
    <dbReference type="NCBI Taxonomy" id="79269"/>
    <lineage>
        <taxon>Bacteria</taxon>
        <taxon>Pseudomonadati</taxon>
        <taxon>Campylobacterota</taxon>
        <taxon>Desulfurellia</taxon>
        <taxon>Desulfurellales</taxon>
        <taxon>Desulfurellaceae</taxon>
        <taxon>Desulfurella</taxon>
    </lineage>
</organism>
<dbReference type="Gene3D" id="1.20.120.1810">
    <property type="match status" value="1"/>
</dbReference>
<dbReference type="PRINTS" id="PR00046">
    <property type="entry name" value="SIGMA70FCT"/>
</dbReference>
<gene>
    <name evidence="6" type="ORF">SAMN05660835_00885</name>
</gene>
<dbReference type="Gene3D" id="1.10.10.10">
    <property type="entry name" value="Winged helix-like DNA-binding domain superfamily/Winged helix DNA-binding domain"/>
    <property type="match status" value="2"/>
</dbReference>
<dbReference type="PIRSF" id="PIRSF000770">
    <property type="entry name" value="RNA_pol_sigma-SigE/K"/>
    <property type="match status" value="1"/>
</dbReference>
<dbReference type="InterPro" id="IPR050239">
    <property type="entry name" value="Sigma-70_RNA_pol_init_factors"/>
</dbReference>
<protein>
    <submittedName>
        <fullName evidence="6">RNA polymerase primary sigma factor</fullName>
    </submittedName>
</protein>
<name>A0A1G6LS03_9BACT</name>
<dbReference type="InterPro" id="IPR007630">
    <property type="entry name" value="RNA_pol_sigma70_r4"/>
</dbReference>
<dbReference type="GO" id="GO:0003677">
    <property type="term" value="F:DNA binding"/>
    <property type="evidence" value="ECO:0007669"/>
    <property type="project" value="UniProtKB-KW"/>
</dbReference>
<dbReference type="OrthoDB" id="9809557at2"/>
<reference evidence="7" key="1">
    <citation type="submission" date="2016-10" db="EMBL/GenBank/DDBJ databases">
        <authorList>
            <person name="Varghese N."/>
            <person name="Submissions S."/>
        </authorList>
    </citation>
    <scope>NUCLEOTIDE SEQUENCE [LARGE SCALE GENOMIC DNA]</scope>
    <source>
        <strain evidence="7">DSM 8415</strain>
    </source>
</reference>
<evidence type="ECO:0000256" key="1">
    <source>
        <dbReference type="ARBA" id="ARBA00023015"/>
    </source>
</evidence>
<keyword evidence="4" id="KW-0804">Transcription</keyword>
<dbReference type="InterPro" id="IPR000943">
    <property type="entry name" value="RNA_pol_sigma70"/>
</dbReference>
<dbReference type="Pfam" id="PF00140">
    <property type="entry name" value="Sigma70_r1_2"/>
    <property type="match status" value="1"/>
</dbReference>
<dbReference type="Pfam" id="PF04545">
    <property type="entry name" value="Sigma70_r4"/>
    <property type="match status" value="1"/>
</dbReference>
<dbReference type="Proteomes" id="UP000199411">
    <property type="component" value="Unassembled WGS sequence"/>
</dbReference>
<dbReference type="InterPro" id="IPR014284">
    <property type="entry name" value="RNA_pol_sigma-70_dom"/>
</dbReference>
<dbReference type="CDD" id="cd06171">
    <property type="entry name" value="Sigma70_r4"/>
    <property type="match status" value="1"/>
</dbReference>
<dbReference type="InterPro" id="IPR036388">
    <property type="entry name" value="WH-like_DNA-bd_sf"/>
</dbReference>
<dbReference type="InterPro" id="IPR013325">
    <property type="entry name" value="RNA_pol_sigma_r2"/>
</dbReference>
<keyword evidence="1" id="KW-0805">Transcription regulation</keyword>